<evidence type="ECO:0000313" key="5">
    <source>
        <dbReference type="Proteomes" id="UP001177341"/>
    </source>
</evidence>
<comment type="caution">
    <text evidence="2">The sequence shown here is derived from an EMBL/GenBank/DDBJ whole genome shotgun (WGS) entry which is preliminary data.</text>
</comment>
<organism evidence="2 4">
    <name type="scientific">Neptunomonas phycophila</name>
    <dbReference type="NCBI Taxonomy" id="1572645"/>
    <lineage>
        <taxon>Bacteria</taxon>
        <taxon>Pseudomonadati</taxon>
        <taxon>Pseudomonadota</taxon>
        <taxon>Gammaproteobacteria</taxon>
        <taxon>Oceanospirillales</taxon>
        <taxon>Oceanospirillaceae</taxon>
        <taxon>Neptunomonas</taxon>
    </lineage>
</organism>
<feature type="transmembrane region" description="Helical" evidence="1">
    <location>
        <begin position="107"/>
        <end position="127"/>
    </location>
</feature>
<feature type="transmembrane region" description="Helical" evidence="1">
    <location>
        <begin position="81"/>
        <end position="101"/>
    </location>
</feature>
<dbReference type="GeneID" id="89457194"/>
<dbReference type="PIRSF" id="PIRSF004923">
    <property type="entry name" value="RseC"/>
    <property type="match status" value="1"/>
</dbReference>
<accession>A0AAW7XER3</accession>
<evidence type="ECO:0000313" key="4">
    <source>
        <dbReference type="Proteomes" id="UP001169862"/>
    </source>
</evidence>
<sequence>MIEEHAKVVGLNGENVIIEAARTSACGQCQAADSCGQKSLSEWAASKMANIEIVNPNRLSVNVGDSVIVGINEGGFIKASALIYLLPLILMVITGGVAQALSQPESLIITSSFVGLAVGFCVVRFFGKKLETRHAYRPILLRVS</sequence>
<gene>
    <name evidence="2" type="ORF">Q4490_05025</name>
    <name evidence="3" type="ORF">Q8W30_02585</name>
</gene>
<keyword evidence="1" id="KW-0472">Membrane</keyword>
<keyword evidence="1" id="KW-0812">Transmembrane</keyword>
<evidence type="ECO:0000313" key="3">
    <source>
        <dbReference type="EMBL" id="MDP2521447.1"/>
    </source>
</evidence>
<dbReference type="InterPro" id="IPR026268">
    <property type="entry name" value="RseC"/>
</dbReference>
<evidence type="ECO:0000313" key="2">
    <source>
        <dbReference type="EMBL" id="MDO6452921.1"/>
    </source>
</evidence>
<keyword evidence="5" id="KW-1185">Reference proteome</keyword>
<dbReference type="EMBL" id="JAUOPG010000002">
    <property type="protein sequence ID" value="MDO6452921.1"/>
    <property type="molecule type" value="Genomic_DNA"/>
</dbReference>
<dbReference type="InterPro" id="IPR007359">
    <property type="entry name" value="SigmaE_reg_RseC_MucC"/>
</dbReference>
<reference evidence="2" key="1">
    <citation type="submission" date="2023-07" db="EMBL/GenBank/DDBJ databases">
        <title>Genome content predicts the carbon catabolic preferences of heterotrophic bacteria.</title>
        <authorList>
            <person name="Gralka M."/>
        </authorList>
    </citation>
    <scope>NUCLEOTIDE SEQUENCE</scope>
    <source>
        <strain evidence="3">5G01</strain>
        <strain evidence="2">I2M16</strain>
    </source>
</reference>
<dbReference type="Proteomes" id="UP001169862">
    <property type="component" value="Unassembled WGS sequence"/>
</dbReference>
<evidence type="ECO:0000256" key="1">
    <source>
        <dbReference type="SAM" id="Phobius"/>
    </source>
</evidence>
<dbReference type="PANTHER" id="PTHR35867">
    <property type="entry name" value="PROTEIN RSEC"/>
    <property type="match status" value="1"/>
</dbReference>
<name>A0AAW7XER3_9GAMM</name>
<proteinExistence type="predicted"/>
<keyword evidence="1" id="KW-1133">Transmembrane helix</keyword>
<dbReference type="EMBL" id="JAUYVO010000002">
    <property type="protein sequence ID" value="MDP2521447.1"/>
    <property type="molecule type" value="Genomic_DNA"/>
</dbReference>
<dbReference type="Proteomes" id="UP001177341">
    <property type="component" value="Unassembled WGS sequence"/>
</dbReference>
<dbReference type="AlphaFoldDB" id="A0AAW7XER3"/>
<dbReference type="RefSeq" id="WP_075173039.1">
    <property type="nucleotide sequence ID" value="NZ_CAXHZV010000002.1"/>
</dbReference>
<protein>
    <submittedName>
        <fullName evidence="2">SoxR reducing system RseC family protein</fullName>
    </submittedName>
</protein>
<dbReference type="Pfam" id="PF04246">
    <property type="entry name" value="RseC_MucC"/>
    <property type="match status" value="1"/>
</dbReference>
<dbReference type="PANTHER" id="PTHR35867:SF1">
    <property type="entry name" value="PROTEIN RSEC"/>
    <property type="match status" value="1"/>
</dbReference>